<feature type="transmembrane region" description="Helical" evidence="7">
    <location>
        <begin position="213"/>
        <end position="237"/>
    </location>
</feature>
<dbReference type="PANTHER" id="PTHR23511:SF34">
    <property type="entry name" value="SYNAPTIC VESICLE GLYCOPROTEIN 2"/>
    <property type="match status" value="1"/>
</dbReference>
<dbReference type="PANTHER" id="PTHR23511">
    <property type="entry name" value="SYNAPTIC VESICLE GLYCOPROTEIN 2"/>
    <property type="match status" value="1"/>
</dbReference>
<evidence type="ECO:0000256" key="2">
    <source>
        <dbReference type="ARBA" id="ARBA00008335"/>
    </source>
</evidence>
<dbReference type="SUPFAM" id="SSF141571">
    <property type="entry name" value="Pentapeptide repeat-like"/>
    <property type="match status" value="1"/>
</dbReference>
<reference evidence="10" key="2">
    <citation type="submission" date="2018-07" db="EMBL/GenBank/DDBJ databases">
        <authorList>
            <person name="Quirk P.G."/>
            <person name="Krulwich T.A."/>
        </authorList>
    </citation>
    <scope>NUCLEOTIDE SEQUENCE</scope>
</reference>
<feature type="transmembrane region" description="Helical" evidence="7">
    <location>
        <begin position="492"/>
        <end position="511"/>
    </location>
</feature>
<sequence>MSKSLSSMSAASNLGKMPYTDGPFTHYGPGNLHGLPNISDVNTANGNGGRLSTGHESDTGELIDGDILLSQFHADAIKQAGGGKYQLIATIIMGLGLAGHAIQVFAIAYIIPSAEVEFCIMENEKNWLGGITLLGMAVGSLIWGGLAGRTGRRKSLISCMAVSSVFSVIAAFMPTYGPFMMARFCAACGVVGAISAGSCYIAEISPPFVRARFLGVFAVFGVAGALLAGYLAVLVLPSTGQEIMIENKEHFSAWHRYLLLGSLPTIFSLFGLFWLSESPRWLLENGREVEALGVYQNIYKTNRARGGYTLTELELPGPRFRHITPPSFFGSFSQLFKKSYIKTTVLLVTAWAATIFVYTGLAIYTSKHSKETSAGYYFRNTIITSNRTYRNSYFNTSMDNQIYSNCTFLNTTFRDLYMTHITFLNSTFTNTEFSNVKTSGTVFEYSTLDSVSLIDTDLTDRHFTECIRSNISVIRMSTDCDRDFEYNIYFDALWTSQFGCLVPAFIMIGLSGEAIYRCGKTRIATVCFAFSIVLSITLSFLYHDVPVIWTSGASGGLMLCGMTALTIYAIDFYKTSLRCSAIGFFVCVGHVAALIAKPLYAFLPTETSVAASIISSIIIIVPFIASIILREPTTTLL</sequence>
<accession>A0A336M2B9</accession>
<comment type="subcellular location">
    <subcellularLocation>
        <location evidence="1">Membrane</location>
        <topology evidence="1">Multi-pass membrane protein</topology>
    </subcellularLocation>
</comment>
<dbReference type="SUPFAM" id="SSF103473">
    <property type="entry name" value="MFS general substrate transporter"/>
    <property type="match status" value="1"/>
</dbReference>
<reference evidence="9" key="1">
    <citation type="submission" date="2018-04" db="EMBL/GenBank/DDBJ databases">
        <authorList>
            <person name="Go L.Y."/>
            <person name="Mitchell J.A."/>
        </authorList>
    </citation>
    <scope>NUCLEOTIDE SEQUENCE</scope>
    <source>
        <tissue evidence="9">Whole organism</tissue>
    </source>
</reference>
<dbReference type="EMBL" id="UFQT01000301">
    <property type="protein sequence ID" value="SSX23003.1"/>
    <property type="molecule type" value="Genomic_DNA"/>
</dbReference>
<feature type="transmembrane region" description="Helical" evidence="7">
    <location>
        <begin position="155"/>
        <end position="174"/>
    </location>
</feature>
<dbReference type="InterPro" id="IPR055415">
    <property type="entry name" value="LD_SV2"/>
</dbReference>
<keyword evidence="5 7" id="KW-1133">Transmembrane helix</keyword>
<dbReference type="VEuPathDB" id="VectorBase:CSON008009"/>
<feature type="domain" description="Major facilitator superfamily (MFS) profile" evidence="8">
    <location>
        <begin position="87"/>
        <end position="634"/>
    </location>
</feature>
<protein>
    <submittedName>
        <fullName evidence="10">CSON008009 protein</fullName>
    </submittedName>
</protein>
<feature type="transmembrane region" description="Helical" evidence="7">
    <location>
        <begin position="548"/>
        <end position="570"/>
    </location>
</feature>
<dbReference type="InterPro" id="IPR036259">
    <property type="entry name" value="MFS_trans_sf"/>
</dbReference>
<evidence type="ECO:0000256" key="6">
    <source>
        <dbReference type="ARBA" id="ARBA00023136"/>
    </source>
</evidence>
<evidence type="ECO:0000256" key="3">
    <source>
        <dbReference type="ARBA" id="ARBA00022448"/>
    </source>
</evidence>
<feature type="transmembrane region" description="Helical" evidence="7">
    <location>
        <begin position="609"/>
        <end position="629"/>
    </location>
</feature>
<dbReference type="Pfam" id="PF23894">
    <property type="entry name" value="LD_SV2"/>
    <property type="match status" value="1"/>
</dbReference>
<evidence type="ECO:0000256" key="5">
    <source>
        <dbReference type="ARBA" id="ARBA00022989"/>
    </source>
</evidence>
<feature type="transmembrane region" description="Helical" evidence="7">
    <location>
        <begin position="180"/>
        <end position="201"/>
    </location>
</feature>
<dbReference type="InterPro" id="IPR005828">
    <property type="entry name" value="MFS_sugar_transport-like"/>
</dbReference>
<evidence type="ECO:0000256" key="7">
    <source>
        <dbReference type="SAM" id="Phobius"/>
    </source>
</evidence>
<dbReference type="AlphaFoldDB" id="A0A336M2B9"/>
<comment type="similarity">
    <text evidence="2">Belongs to the major facilitator superfamily.</text>
</comment>
<dbReference type="Gene3D" id="2.160.20.80">
    <property type="entry name" value="E3 ubiquitin-protein ligase SopA"/>
    <property type="match status" value="1"/>
</dbReference>
<dbReference type="OMA" id="TFAFLYH"/>
<evidence type="ECO:0000259" key="8">
    <source>
        <dbReference type="PROSITE" id="PS50850"/>
    </source>
</evidence>
<evidence type="ECO:0000313" key="10">
    <source>
        <dbReference type="EMBL" id="SSX23003.1"/>
    </source>
</evidence>
<organism evidence="10">
    <name type="scientific">Culicoides sonorensis</name>
    <name type="common">Biting midge</name>
    <dbReference type="NCBI Taxonomy" id="179676"/>
    <lineage>
        <taxon>Eukaryota</taxon>
        <taxon>Metazoa</taxon>
        <taxon>Ecdysozoa</taxon>
        <taxon>Arthropoda</taxon>
        <taxon>Hexapoda</taxon>
        <taxon>Insecta</taxon>
        <taxon>Pterygota</taxon>
        <taxon>Neoptera</taxon>
        <taxon>Endopterygota</taxon>
        <taxon>Diptera</taxon>
        <taxon>Nematocera</taxon>
        <taxon>Chironomoidea</taxon>
        <taxon>Ceratopogonidae</taxon>
        <taxon>Ceratopogoninae</taxon>
        <taxon>Culicoides</taxon>
        <taxon>Monoculicoides</taxon>
    </lineage>
</organism>
<feature type="transmembrane region" description="Helical" evidence="7">
    <location>
        <begin position="127"/>
        <end position="148"/>
    </location>
</feature>
<dbReference type="Gene3D" id="1.20.1250.20">
    <property type="entry name" value="MFS general substrate transporter like domains"/>
    <property type="match status" value="1"/>
</dbReference>
<evidence type="ECO:0000256" key="4">
    <source>
        <dbReference type="ARBA" id="ARBA00022692"/>
    </source>
</evidence>
<dbReference type="EMBL" id="UFQS01000301">
    <property type="protein sequence ID" value="SSX02629.1"/>
    <property type="molecule type" value="Genomic_DNA"/>
</dbReference>
<feature type="transmembrane region" description="Helical" evidence="7">
    <location>
        <begin position="87"/>
        <end position="111"/>
    </location>
</feature>
<keyword evidence="3" id="KW-0813">Transport</keyword>
<feature type="transmembrane region" description="Helical" evidence="7">
    <location>
        <begin position="582"/>
        <end position="603"/>
    </location>
</feature>
<dbReference type="GO" id="GO:0022857">
    <property type="term" value="F:transmembrane transporter activity"/>
    <property type="evidence" value="ECO:0007669"/>
    <property type="project" value="InterPro"/>
</dbReference>
<feature type="transmembrane region" description="Helical" evidence="7">
    <location>
        <begin position="523"/>
        <end position="542"/>
    </location>
</feature>
<dbReference type="PROSITE" id="PS50850">
    <property type="entry name" value="MFS"/>
    <property type="match status" value="1"/>
</dbReference>
<keyword evidence="6 7" id="KW-0472">Membrane</keyword>
<dbReference type="InterPro" id="IPR020846">
    <property type="entry name" value="MFS_dom"/>
</dbReference>
<dbReference type="GO" id="GO:0016020">
    <property type="term" value="C:membrane"/>
    <property type="evidence" value="ECO:0007669"/>
    <property type="project" value="UniProtKB-SubCell"/>
</dbReference>
<keyword evidence="4 7" id="KW-0812">Transmembrane</keyword>
<evidence type="ECO:0000313" key="9">
    <source>
        <dbReference type="EMBL" id="SSX02629.1"/>
    </source>
</evidence>
<gene>
    <name evidence="10" type="primary">CSON008009</name>
</gene>
<dbReference type="Pfam" id="PF00083">
    <property type="entry name" value="Sugar_tr"/>
    <property type="match status" value="1"/>
</dbReference>
<feature type="transmembrane region" description="Helical" evidence="7">
    <location>
        <begin position="257"/>
        <end position="275"/>
    </location>
</feature>
<feature type="transmembrane region" description="Helical" evidence="7">
    <location>
        <begin position="344"/>
        <end position="364"/>
    </location>
</feature>
<name>A0A336M2B9_CULSO</name>
<proteinExistence type="inferred from homology"/>
<evidence type="ECO:0000256" key="1">
    <source>
        <dbReference type="ARBA" id="ARBA00004141"/>
    </source>
</evidence>